<dbReference type="EMBL" id="JBHUOP010000001">
    <property type="protein sequence ID" value="MFD2839173.1"/>
    <property type="molecule type" value="Genomic_DNA"/>
</dbReference>
<sequence>MPSVDDTPVIQLFLFFFTVVFIRTQVFYWIARYVSYMSLKRTDIKNPRMRRIAESIRRTGEGRGSRTLERWGLPAVFFSFFMTGTKTIVNVAAGLAQMRFFVWLWPMLLGCIAHAIIYATIGWAAWTAALTAAAGSPIGATAILVVVVGIVFYVVRVRGRRRVAAAESAPVSTDGSALTDSTAAGVTGVPTPAPTSAPERSRNSR</sequence>
<feature type="region of interest" description="Disordered" evidence="1">
    <location>
        <begin position="167"/>
        <end position="205"/>
    </location>
</feature>
<feature type="transmembrane region" description="Helical" evidence="2">
    <location>
        <begin position="132"/>
        <end position="155"/>
    </location>
</feature>
<reference evidence="4" key="1">
    <citation type="journal article" date="2019" name="Int. J. Syst. Evol. Microbiol.">
        <title>The Global Catalogue of Microorganisms (GCM) 10K type strain sequencing project: providing services to taxonomists for standard genome sequencing and annotation.</title>
        <authorList>
            <consortium name="The Broad Institute Genomics Platform"/>
            <consortium name="The Broad Institute Genome Sequencing Center for Infectious Disease"/>
            <person name="Wu L."/>
            <person name="Ma J."/>
        </authorList>
    </citation>
    <scope>NUCLEOTIDE SEQUENCE [LARGE SCALE GENOMIC DNA]</scope>
    <source>
        <strain evidence="4">KCTC 33576</strain>
    </source>
</reference>
<comment type="caution">
    <text evidence="3">The sequence shown here is derived from an EMBL/GenBank/DDBJ whole genome shotgun (WGS) entry which is preliminary data.</text>
</comment>
<evidence type="ECO:0000256" key="1">
    <source>
        <dbReference type="SAM" id="MobiDB-lite"/>
    </source>
</evidence>
<gene>
    <name evidence="3" type="ORF">ACFSYH_01100</name>
</gene>
<dbReference type="Proteomes" id="UP001597391">
    <property type="component" value="Unassembled WGS sequence"/>
</dbReference>
<keyword evidence="2" id="KW-1133">Transmembrane helix</keyword>
<evidence type="ECO:0000313" key="3">
    <source>
        <dbReference type="EMBL" id="MFD2839173.1"/>
    </source>
</evidence>
<feature type="transmembrane region" description="Helical" evidence="2">
    <location>
        <begin position="12"/>
        <end position="31"/>
    </location>
</feature>
<feature type="compositionally biased region" description="Polar residues" evidence="1">
    <location>
        <begin position="170"/>
        <end position="184"/>
    </location>
</feature>
<dbReference type="RefSeq" id="WP_377464606.1">
    <property type="nucleotide sequence ID" value="NZ_JBHUOP010000001.1"/>
</dbReference>
<protein>
    <submittedName>
        <fullName evidence="3">DedA family protein</fullName>
    </submittedName>
</protein>
<feature type="transmembrane region" description="Helical" evidence="2">
    <location>
        <begin position="71"/>
        <end position="93"/>
    </location>
</feature>
<accession>A0ABW5XEB1</accession>
<keyword evidence="4" id="KW-1185">Reference proteome</keyword>
<proteinExistence type="predicted"/>
<name>A0ABW5XEB1_9MICO</name>
<keyword evidence="2" id="KW-0472">Membrane</keyword>
<evidence type="ECO:0000256" key="2">
    <source>
        <dbReference type="SAM" id="Phobius"/>
    </source>
</evidence>
<keyword evidence="2" id="KW-0812">Transmembrane</keyword>
<evidence type="ECO:0000313" key="4">
    <source>
        <dbReference type="Proteomes" id="UP001597391"/>
    </source>
</evidence>
<feature type="transmembrane region" description="Helical" evidence="2">
    <location>
        <begin position="100"/>
        <end position="126"/>
    </location>
</feature>
<organism evidence="3 4">
    <name type="scientific">Populibacterium corticicola</name>
    <dbReference type="NCBI Taxonomy" id="1812826"/>
    <lineage>
        <taxon>Bacteria</taxon>
        <taxon>Bacillati</taxon>
        <taxon>Actinomycetota</taxon>
        <taxon>Actinomycetes</taxon>
        <taxon>Micrococcales</taxon>
        <taxon>Jonesiaceae</taxon>
        <taxon>Populibacterium</taxon>
    </lineage>
</organism>